<gene>
    <name evidence="2" type="ORF">RHSIM_Rhsim05G0075600</name>
</gene>
<name>A0A834LK80_RHOSS</name>
<feature type="region of interest" description="Disordered" evidence="1">
    <location>
        <begin position="39"/>
        <end position="70"/>
    </location>
</feature>
<evidence type="ECO:0000313" key="3">
    <source>
        <dbReference type="Proteomes" id="UP000626092"/>
    </source>
</evidence>
<feature type="compositionally biased region" description="Basic and acidic residues" evidence="1">
    <location>
        <begin position="56"/>
        <end position="70"/>
    </location>
</feature>
<accession>A0A834LK80</accession>
<sequence length="70" mass="8279">MDKSVQKMQGWRQKLLSQAGREISIKSVFQNFWWGRNPEERGIHRDSWDNKLSQSKPKEGMGFRDSRGLN</sequence>
<feature type="compositionally biased region" description="Basic and acidic residues" evidence="1">
    <location>
        <begin position="39"/>
        <end position="49"/>
    </location>
</feature>
<comment type="caution">
    <text evidence="2">The sequence shown here is derived from an EMBL/GenBank/DDBJ whole genome shotgun (WGS) entry which is preliminary data.</text>
</comment>
<organism evidence="2 3">
    <name type="scientific">Rhododendron simsii</name>
    <name type="common">Sims's rhododendron</name>
    <dbReference type="NCBI Taxonomy" id="118357"/>
    <lineage>
        <taxon>Eukaryota</taxon>
        <taxon>Viridiplantae</taxon>
        <taxon>Streptophyta</taxon>
        <taxon>Embryophyta</taxon>
        <taxon>Tracheophyta</taxon>
        <taxon>Spermatophyta</taxon>
        <taxon>Magnoliopsida</taxon>
        <taxon>eudicotyledons</taxon>
        <taxon>Gunneridae</taxon>
        <taxon>Pentapetalae</taxon>
        <taxon>asterids</taxon>
        <taxon>Ericales</taxon>
        <taxon>Ericaceae</taxon>
        <taxon>Ericoideae</taxon>
        <taxon>Rhodoreae</taxon>
        <taxon>Rhododendron</taxon>
    </lineage>
</organism>
<reference evidence="2" key="1">
    <citation type="submission" date="2019-11" db="EMBL/GenBank/DDBJ databases">
        <authorList>
            <person name="Liu Y."/>
            <person name="Hou J."/>
            <person name="Li T.-Q."/>
            <person name="Guan C.-H."/>
            <person name="Wu X."/>
            <person name="Wu H.-Z."/>
            <person name="Ling F."/>
            <person name="Zhang R."/>
            <person name="Shi X.-G."/>
            <person name="Ren J.-P."/>
            <person name="Chen E.-F."/>
            <person name="Sun J.-M."/>
        </authorList>
    </citation>
    <scope>NUCLEOTIDE SEQUENCE</scope>
    <source>
        <strain evidence="2">Adult_tree_wgs_1</strain>
        <tissue evidence="2">Leaves</tissue>
    </source>
</reference>
<dbReference type="OrthoDB" id="851622at2759"/>
<dbReference type="Proteomes" id="UP000626092">
    <property type="component" value="Unassembled WGS sequence"/>
</dbReference>
<dbReference type="EMBL" id="WJXA01000005">
    <property type="protein sequence ID" value="KAF7142522.1"/>
    <property type="molecule type" value="Genomic_DNA"/>
</dbReference>
<evidence type="ECO:0000313" key="2">
    <source>
        <dbReference type="EMBL" id="KAF7142522.1"/>
    </source>
</evidence>
<proteinExistence type="predicted"/>
<evidence type="ECO:0000256" key="1">
    <source>
        <dbReference type="SAM" id="MobiDB-lite"/>
    </source>
</evidence>
<dbReference type="AlphaFoldDB" id="A0A834LK80"/>
<protein>
    <submittedName>
        <fullName evidence="2">Uncharacterized protein</fullName>
    </submittedName>
</protein>
<keyword evidence="3" id="KW-1185">Reference proteome</keyword>